<evidence type="ECO:0008006" key="6">
    <source>
        <dbReference type="Google" id="ProtNLM"/>
    </source>
</evidence>
<sequence length="277" mass="30662">MQEQSTHTAVAQRIVDNVSKVIIGKRPVIEHALAALIAQGHILIEDVPGVGKTMLAKSMSISVGCNFKRIQFTPDLLPSDVAGISVYNQASGEFQFRPGPIMSEVVLADEINRATPKTQSALLEAMEELQVTVDGETHHLKHPFVVMATQNPIEYEGTFPLPEAQLDRFLMRISLGYPEFEEELTVIEQQEHAHPIDTLEAVATPQDVIGLQEAAKEVYVDRVLREYIVHLTEATREHRDVSLGASPRASLGLFRAARALALVLDRDYVIPDDIKTL</sequence>
<keyword evidence="2" id="KW-0067">ATP-binding</keyword>
<accession>A0A382QAL0</accession>
<dbReference type="CDD" id="cd00009">
    <property type="entry name" value="AAA"/>
    <property type="match status" value="1"/>
</dbReference>
<dbReference type="Gene3D" id="3.40.50.300">
    <property type="entry name" value="P-loop containing nucleotide triphosphate hydrolases"/>
    <property type="match status" value="1"/>
</dbReference>
<dbReference type="EMBL" id="UINC01113167">
    <property type="protein sequence ID" value="SVC82593.1"/>
    <property type="molecule type" value="Genomic_DNA"/>
</dbReference>
<evidence type="ECO:0000259" key="3">
    <source>
        <dbReference type="Pfam" id="PF07726"/>
    </source>
</evidence>
<dbReference type="PIRSF" id="PIRSF002849">
    <property type="entry name" value="AAA_ATPase_chaperone_MoxR_prd"/>
    <property type="match status" value="1"/>
</dbReference>
<dbReference type="InterPro" id="IPR027417">
    <property type="entry name" value="P-loop_NTPase"/>
</dbReference>
<dbReference type="Gene3D" id="1.10.8.80">
    <property type="entry name" value="Magnesium chelatase subunit I, C-Terminal domain"/>
    <property type="match status" value="1"/>
</dbReference>
<feature type="domain" description="ChlI/MoxR AAA lid" evidence="4">
    <location>
        <begin position="234"/>
        <end position="276"/>
    </location>
</feature>
<dbReference type="Pfam" id="PF17863">
    <property type="entry name" value="AAA_lid_2"/>
    <property type="match status" value="1"/>
</dbReference>
<feature type="non-terminal residue" evidence="5">
    <location>
        <position position="277"/>
    </location>
</feature>
<evidence type="ECO:0000313" key="5">
    <source>
        <dbReference type="EMBL" id="SVC82593.1"/>
    </source>
</evidence>
<dbReference type="AlphaFoldDB" id="A0A382QAL0"/>
<dbReference type="SUPFAM" id="SSF52540">
    <property type="entry name" value="P-loop containing nucleoside triphosphate hydrolases"/>
    <property type="match status" value="1"/>
</dbReference>
<reference evidence="5" key="1">
    <citation type="submission" date="2018-05" db="EMBL/GenBank/DDBJ databases">
        <authorList>
            <person name="Lanie J.A."/>
            <person name="Ng W.-L."/>
            <person name="Kazmierczak K.M."/>
            <person name="Andrzejewski T.M."/>
            <person name="Davidsen T.M."/>
            <person name="Wayne K.J."/>
            <person name="Tettelin H."/>
            <person name="Glass J.I."/>
            <person name="Rusch D."/>
            <person name="Podicherti R."/>
            <person name="Tsui H.-C.T."/>
            <person name="Winkler M.E."/>
        </authorList>
    </citation>
    <scope>NUCLEOTIDE SEQUENCE</scope>
</reference>
<protein>
    <recommendedName>
        <fullName evidence="6">AAA+ ATPase domain-containing protein</fullName>
    </recommendedName>
</protein>
<dbReference type="GO" id="GO:0005524">
    <property type="term" value="F:ATP binding"/>
    <property type="evidence" value="ECO:0007669"/>
    <property type="project" value="UniProtKB-KW"/>
</dbReference>
<organism evidence="5">
    <name type="scientific">marine metagenome</name>
    <dbReference type="NCBI Taxonomy" id="408172"/>
    <lineage>
        <taxon>unclassified sequences</taxon>
        <taxon>metagenomes</taxon>
        <taxon>ecological metagenomes</taxon>
    </lineage>
</organism>
<dbReference type="GO" id="GO:0016887">
    <property type="term" value="F:ATP hydrolysis activity"/>
    <property type="evidence" value="ECO:0007669"/>
    <property type="project" value="InterPro"/>
</dbReference>
<evidence type="ECO:0000259" key="4">
    <source>
        <dbReference type="Pfam" id="PF17863"/>
    </source>
</evidence>
<feature type="domain" description="ATPase AAA-3" evidence="3">
    <location>
        <begin position="41"/>
        <end position="171"/>
    </location>
</feature>
<gene>
    <name evidence="5" type="ORF">METZ01_LOCUS335447</name>
</gene>
<name>A0A382QAL0_9ZZZZ</name>
<evidence type="ECO:0000256" key="2">
    <source>
        <dbReference type="ARBA" id="ARBA00022840"/>
    </source>
</evidence>
<dbReference type="FunFam" id="3.40.50.300:FF:000640">
    <property type="entry name" value="MoxR family ATPase"/>
    <property type="match status" value="1"/>
</dbReference>
<dbReference type="Pfam" id="PF07726">
    <property type="entry name" value="AAA_3"/>
    <property type="match status" value="1"/>
</dbReference>
<dbReference type="InterPro" id="IPR050764">
    <property type="entry name" value="CbbQ/NirQ/NorQ/GpvN"/>
</dbReference>
<dbReference type="PANTHER" id="PTHR42759:SF5">
    <property type="entry name" value="METHANOL DEHYDROGENASE REGULATOR"/>
    <property type="match status" value="1"/>
</dbReference>
<dbReference type="InterPro" id="IPR011703">
    <property type="entry name" value="ATPase_AAA-3"/>
</dbReference>
<evidence type="ECO:0000256" key="1">
    <source>
        <dbReference type="ARBA" id="ARBA00022741"/>
    </source>
</evidence>
<dbReference type="PANTHER" id="PTHR42759">
    <property type="entry name" value="MOXR FAMILY PROTEIN"/>
    <property type="match status" value="1"/>
</dbReference>
<keyword evidence="1" id="KW-0547">Nucleotide-binding</keyword>
<dbReference type="InterPro" id="IPR041628">
    <property type="entry name" value="ChlI/MoxR_AAA_lid"/>
</dbReference>
<proteinExistence type="predicted"/>